<dbReference type="AlphaFoldDB" id="A0A9W7Y6N3"/>
<evidence type="ECO:0000256" key="2">
    <source>
        <dbReference type="RuleBase" id="RU003860"/>
    </source>
</evidence>
<dbReference type="InterPro" id="IPR036065">
    <property type="entry name" value="BolA-like_sf"/>
</dbReference>
<keyword evidence="4" id="KW-1185">Reference proteome</keyword>
<proteinExistence type="inferred from homology"/>
<evidence type="ECO:0000313" key="4">
    <source>
        <dbReference type="Proteomes" id="UP001143981"/>
    </source>
</evidence>
<evidence type="ECO:0000313" key="3">
    <source>
        <dbReference type="EMBL" id="KAJ1729715.1"/>
    </source>
</evidence>
<sequence>MLPRLLGVAQGLPPRLALARRLLSACPPAAANGEEHIRRKLQQALQPARLAVTDTSGGCGSMYVVEIEAECFRGLSRVKQTKLVNGLLKDELKAMHGMRVLCSVPPEKP</sequence>
<dbReference type="SUPFAM" id="SSF82657">
    <property type="entry name" value="BolA-like"/>
    <property type="match status" value="1"/>
</dbReference>
<gene>
    <name evidence="3" type="ORF">LPJ61_003390</name>
</gene>
<dbReference type="Pfam" id="PF01722">
    <property type="entry name" value="BolA"/>
    <property type="match status" value="1"/>
</dbReference>
<dbReference type="PANTHER" id="PTHR46188:SF1">
    <property type="entry name" value="BOLA-LIKE PROTEIN 3"/>
    <property type="match status" value="1"/>
</dbReference>
<dbReference type="OrthoDB" id="203381at2759"/>
<dbReference type="InterPro" id="IPR002634">
    <property type="entry name" value="BolA"/>
</dbReference>
<evidence type="ECO:0000256" key="1">
    <source>
        <dbReference type="ARBA" id="ARBA00005578"/>
    </source>
</evidence>
<organism evidence="3 4">
    <name type="scientific">Coemansia biformis</name>
    <dbReference type="NCBI Taxonomy" id="1286918"/>
    <lineage>
        <taxon>Eukaryota</taxon>
        <taxon>Fungi</taxon>
        <taxon>Fungi incertae sedis</taxon>
        <taxon>Zoopagomycota</taxon>
        <taxon>Kickxellomycotina</taxon>
        <taxon>Kickxellomycetes</taxon>
        <taxon>Kickxellales</taxon>
        <taxon>Kickxellaceae</taxon>
        <taxon>Coemansia</taxon>
    </lineage>
</organism>
<dbReference type="InterPro" id="IPR052275">
    <property type="entry name" value="Mt_Fe-S_assembly_factor"/>
</dbReference>
<dbReference type="GO" id="GO:0005759">
    <property type="term" value="C:mitochondrial matrix"/>
    <property type="evidence" value="ECO:0007669"/>
    <property type="project" value="TreeGrafter"/>
</dbReference>
<accession>A0A9W7Y6N3</accession>
<comment type="similarity">
    <text evidence="1 2">Belongs to the BolA/IbaG family.</text>
</comment>
<comment type="caution">
    <text evidence="3">The sequence shown here is derived from an EMBL/GenBank/DDBJ whole genome shotgun (WGS) entry which is preliminary data.</text>
</comment>
<dbReference type="EMBL" id="JANBOI010000563">
    <property type="protein sequence ID" value="KAJ1729715.1"/>
    <property type="molecule type" value="Genomic_DNA"/>
</dbReference>
<dbReference type="Gene3D" id="3.30.300.90">
    <property type="entry name" value="BolA-like"/>
    <property type="match status" value="1"/>
</dbReference>
<dbReference type="PANTHER" id="PTHR46188">
    <property type="entry name" value="BOLA-LIKE PROTEIN 3"/>
    <property type="match status" value="1"/>
</dbReference>
<reference evidence="3" key="1">
    <citation type="submission" date="2022-07" db="EMBL/GenBank/DDBJ databases">
        <title>Phylogenomic reconstructions and comparative analyses of Kickxellomycotina fungi.</title>
        <authorList>
            <person name="Reynolds N.K."/>
            <person name="Stajich J.E."/>
            <person name="Barry K."/>
            <person name="Grigoriev I.V."/>
            <person name="Crous P."/>
            <person name="Smith M.E."/>
        </authorList>
    </citation>
    <scope>NUCLEOTIDE SEQUENCE</scope>
    <source>
        <strain evidence="3">BCRC 34381</strain>
    </source>
</reference>
<evidence type="ECO:0008006" key="5">
    <source>
        <dbReference type="Google" id="ProtNLM"/>
    </source>
</evidence>
<dbReference type="Proteomes" id="UP001143981">
    <property type="component" value="Unassembled WGS sequence"/>
</dbReference>
<protein>
    <recommendedName>
        <fullName evidence="5">Bola-like protein</fullName>
    </recommendedName>
</protein>
<name>A0A9W7Y6N3_9FUNG</name>